<accession>A0A7S0PIK5</accession>
<sequence length="156" mass="17460">MISSYIPGVTAPQVFRNNADENSVVKKSLKILETSFQLRIKNENGDVVEYESVRGRQKLNFIDGGIVNMFPIFDSNTTIVSIFSGNYGNKNHISPSEVIDRNSTLSALSDPISGYKINLTKFNADMLRGMILNSSDEEIEQKYKQGWADAKKFLGK</sequence>
<proteinExistence type="predicted"/>
<dbReference type="EMBL" id="HBEU01000191">
    <property type="protein sequence ID" value="CAD8573986.1"/>
    <property type="molecule type" value="Transcribed_RNA"/>
</dbReference>
<evidence type="ECO:0000313" key="1">
    <source>
        <dbReference type="EMBL" id="CAD8573986.1"/>
    </source>
</evidence>
<dbReference type="AlphaFoldDB" id="A0A7S0PIK5"/>
<gene>
    <name evidence="1" type="ORF">LDAN0322_LOCUS130</name>
</gene>
<name>A0A7S0PIK5_9STRA</name>
<protein>
    <submittedName>
        <fullName evidence="1">Uncharacterized protein</fullName>
    </submittedName>
</protein>
<reference evidence="1" key="1">
    <citation type="submission" date="2021-01" db="EMBL/GenBank/DDBJ databases">
        <authorList>
            <person name="Corre E."/>
            <person name="Pelletier E."/>
            <person name="Niang G."/>
            <person name="Scheremetjew M."/>
            <person name="Finn R."/>
            <person name="Kale V."/>
            <person name="Holt S."/>
            <person name="Cochrane G."/>
            <person name="Meng A."/>
            <person name="Brown T."/>
            <person name="Cohen L."/>
        </authorList>
    </citation>
    <scope>NUCLEOTIDE SEQUENCE</scope>
    <source>
        <strain evidence="1">B651</strain>
    </source>
</reference>
<organism evidence="1">
    <name type="scientific">Leptocylindrus aporus</name>
    <dbReference type="NCBI Taxonomy" id="1398097"/>
    <lineage>
        <taxon>Eukaryota</taxon>
        <taxon>Sar</taxon>
        <taxon>Stramenopiles</taxon>
        <taxon>Ochrophyta</taxon>
        <taxon>Bacillariophyta</taxon>
        <taxon>Coscinodiscophyceae</taxon>
        <taxon>Chaetocerotophycidae</taxon>
        <taxon>Leptocylindrales</taxon>
        <taxon>Leptocylindraceae</taxon>
        <taxon>Leptocylindrus</taxon>
    </lineage>
</organism>